<dbReference type="EMBL" id="JBBWWR010000005">
    <property type="protein sequence ID" value="KAK8966587.1"/>
    <property type="molecule type" value="Genomic_DNA"/>
</dbReference>
<proteinExistence type="predicted"/>
<organism evidence="1 2">
    <name type="scientific">Platanthera guangdongensis</name>
    <dbReference type="NCBI Taxonomy" id="2320717"/>
    <lineage>
        <taxon>Eukaryota</taxon>
        <taxon>Viridiplantae</taxon>
        <taxon>Streptophyta</taxon>
        <taxon>Embryophyta</taxon>
        <taxon>Tracheophyta</taxon>
        <taxon>Spermatophyta</taxon>
        <taxon>Magnoliopsida</taxon>
        <taxon>Liliopsida</taxon>
        <taxon>Asparagales</taxon>
        <taxon>Orchidaceae</taxon>
        <taxon>Orchidoideae</taxon>
        <taxon>Orchideae</taxon>
        <taxon>Orchidinae</taxon>
        <taxon>Platanthera</taxon>
    </lineage>
</organism>
<protein>
    <submittedName>
        <fullName evidence="1">Uncharacterized protein</fullName>
    </submittedName>
</protein>
<dbReference type="Proteomes" id="UP001412067">
    <property type="component" value="Unassembled WGS sequence"/>
</dbReference>
<evidence type="ECO:0000313" key="2">
    <source>
        <dbReference type="Proteomes" id="UP001412067"/>
    </source>
</evidence>
<reference evidence="1 2" key="1">
    <citation type="journal article" date="2022" name="Nat. Plants">
        <title>Genomes of leafy and leafless Platanthera orchids illuminate the evolution of mycoheterotrophy.</title>
        <authorList>
            <person name="Li M.H."/>
            <person name="Liu K.W."/>
            <person name="Li Z."/>
            <person name="Lu H.C."/>
            <person name="Ye Q.L."/>
            <person name="Zhang D."/>
            <person name="Wang J.Y."/>
            <person name="Li Y.F."/>
            <person name="Zhong Z.M."/>
            <person name="Liu X."/>
            <person name="Yu X."/>
            <person name="Liu D.K."/>
            <person name="Tu X.D."/>
            <person name="Liu B."/>
            <person name="Hao Y."/>
            <person name="Liao X.Y."/>
            <person name="Jiang Y.T."/>
            <person name="Sun W.H."/>
            <person name="Chen J."/>
            <person name="Chen Y.Q."/>
            <person name="Ai Y."/>
            <person name="Zhai J.W."/>
            <person name="Wu S.S."/>
            <person name="Zhou Z."/>
            <person name="Hsiao Y.Y."/>
            <person name="Wu W.L."/>
            <person name="Chen Y.Y."/>
            <person name="Lin Y.F."/>
            <person name="Hsu J.L."/>
            <person name="Li C.Y."/>
            <person name="Wang Z.W."/>
            <person name="Zhao X."/>
            <person name="Zhong W.Y."/>
            <person name="Ma X.K."/>
            <person name="Ma L."/>
            <person name="Huang J."/>
            <person name="Chen G.Z."/>
            <person name="Huang M.Z."/>
            <person name="Huang L."/>
            <person name="Peng D.H."/>
            <person name="Luo Y.B."/>
            <person name="Zou S.Q."/>
            <person name="Chen S.P."/>
            <person name="Lan S."/>
            <person name="Tsai W.C."/>
            <person name="Van de Peer Y."/>
            <person name="Liu Z.J."/>
        </authorList>
    </citation>
    <scope>NUCLEOTIDE SEQUENCE [LARGE SCALE GENOMIC DNA]</scope>
    <source>
        <strain evidence="1">Lor288</strain>
    </source>
</reference>
<accession>A0ABR2MQW9</accession>
<sequence length="92" mass="11058">MTSFIMQKHTERLSFTKASLKMFEIINEFEHFILKCRKDYQVNVFVKAWKEHIDILKNRIYDNEKNENATIWLIFLSDGFYADEIAYNDGVV</sequence>
<name>A0ABR2MQW9_9ASPA</name>
<evidence type="ECO:0000313" key="1">
    <source>
        <dbReference type="EMBL" id="KAK8966587.1"/>
    </source>
</evidence>
<comment type="caution">
    <text evidence="1">The sequence shown here is derived from an EMBL/GenBank/DDBJ whole genome shotgun (WGS) entry which is preliminary data.</text>
</comment>
<gene>
    <name evidence="1" type="ORF">KSP40_PGU005992</name>
</gene>
<keyword evidence="2" id="KW-1185">Reference proteome</keyword>